<evidence type="ECO:0000256" key="1">
    <source>
        <dbReference type="SAM" id="MobiDB-lite"/>
    </source>
</evidence>
<sequence length="724" mass="80935">MSRPIPCTTARARTALGAIFGALATAVFSATAAQGFIEGLDVDHSSSQPVIHIRMAEPVNYVRHSPTESGDTLRIRVNRTSPAMPQSPLPQRSALPWTATAEVPLTEVEYETKPGGDFLTLRFNRVVRFHVRPGEDAQGIDVELAEPEDREHATMASKAKPVRGPGGTCASGLRAKSPPAELQEAARRCMIEEDWPAAVALYTKLLQQTDASYHREAQEMVGVARERNGQSFRAKSEYEKYLQLYPEGEGAERVKKRLDALNSAGQRPKEKLTPLSSPPVAERGWESYGSFGQYYFRDALLTDNQGEYVDQSLFLTVLDFTSRLRTERFDIRTQFDARYRQNFLKVVYDENNQFRVANAFVDFVDKETRISGRIGRQSRSSGGAMGRFDGGVLSYRFAPQWQATVIGGFPVLPYRSTAPNTNTSFEGASLEFGPFADYWAGNVFFINQTVDGLLGRRAIGGEGRYQHPVHPVFTLFDYDVHFNALNTAQVVTNWNFENGAILTLTADYRKTPYLSTSNALIGWGSGYGPGTGYGVDSVSDILRYQDTIDLKTLAADNTPTFKYLSLSAITPITPDTQINADITVSNLSATKGSPWVSAYQGSGTQVSYFGQIITNRLLTDDDVWNFGLRYMTQQIDDILSGFVDAHYPVTPDIRIDPRLRIDYFTGFDGPDVWRVRPGTRFNYRVVDGLYFELEGGFEYMTKPLALNERDTKGYYVNVGYRWDF</sequence>
<dbReference type="InterPro" id="IPR011990">
    <property type="entry name" value="TPR-like_helical_dom_sf"/>
</dbReference>
<evidence type="ECO:0008006" key="5">
    <source>
        <dbReference type="Google" id="ProtNLM"/>
    </source>
</evidence>
<organism evidence="3 4">
    <name type="scientific">Methylococcus capsulatus</name>
    <dbReference type="NCBI Taxonomy" id="414"/>
    <lineage>
        <taxon>Bacteria</taxon>
        <taxon>Pseudomonadati</taxon>
        <taxon>Pseudomonadota</taxon>
        <taxon>Gammaproteobacteria</taxon>
        <taxon>Methylococcales</taxon>
        <taxon>Methylococcaceae</taxon>
        <taxon>Methylococcus</taxon>
    </lineage>
</organism>
<feature type="chain" id="PRO_5041446482" description="TPR domain protein" evidence="2">
    <location>
        <begin position="33"/>
        <end position="724"/>
    </location>
</feature>
<dbReference type="RefSeq" id="WP_282213276.1">
    <property type="nucleotide sequence ID" value="NZ_OX458332.1"/>
</dbReference>
<dbReference type="Proteomes" id="UP001158598">
    <property type="component" value="Chromosome"/>
</dbReference>
<feature type="region of interest" description="Disordered" evidence="1">
    <location>
        <begin position="148"/>
        <end position="176"/>
    </location>
</feature>
<feature type="signal peptide" evidence="2">
    <location>
        <begin position="1"/>
        <end position="32"/>
    </location>
</feature>
<protein>
    <recommendedName>
        <fullName evidence="5">TPR domain protein</fullName>
    </recommendedName>
</protein>
<dbReference type="SUPFAM" id="SSF48452">
    <property type="entry name" value="TPR-like"/>
    <property type="match status" value="1"/>
</dbReference>
<dbReference type="EMBL" id="OX458332">
    <property type="protein sequence ID" value="CAI8846682.1"/>
    <property type="molecule type" value="Genomic_DNA"/>
</dbReference>
<evidence type="ECO:0000256" key="2">
    <source>
        <dbReference type="SAM" id="SignalP"/>
    </source>
</evidence>
<proteinExistence type="predicted"/>
<keyword evidence="2" id="KW-0732">Signal</keyword>
<dbReference type="AlphaFoldDB" id="A0AA35Y1F6"/>
<dbReference type="Gene3D" id="1.25.40.10">
    <property type="entry name" value="Tetratricopeptide repeat domain"/>
    <property type="match status" value="1"/>
</dbReference>
<evidence type="ECO:0000313" key="3">
    <source>
        <dbReference type="EMBL" id="CAI8846682.1"/>
    </source>
</evidence>
<reference evidence="3" key="1">
    <citation type="submission" date="2023-03" db="EMBL/GenBank/DDBJ databases">
        <authorList>
            <person name="Pearce D."/>
        </authorList>
    </citation>
    <scope>NUCLEOTIDE SEQUENCE</scope>
    <source>
        <strain evidence="3">Mc</strain>
    </source>
</reference>
<accession>A0AA35Y1F6</accession>
<evidence type="ECO:0000313" key="4">
    <source>
        <dbReference type="Proteomes" id="UP001158598"/>
    </source>
</evidence>
<name>A0AA35Y1F6_METCP</name>
<gene>
    <name evidence="3" type="ORF">MCNOR_2415</name>
</gene>